<gene>
    <name evidence="1" type="ORF">V1517DRAFT_346142</name>
</gene>
<protein>
    <submittedName>
        <fullName evidence="1">Uncharacterized protein</fullName>
    </submittedName>
</protein>
<proteinExistence type="predicted"/>
<sequence>MRSTLLLRNIAFSSRHAASAPLKSPASNVLFQFRRPLIFSDPAHSQTVRYAKVLTTWAVAVGGFMSWTFVWKDIAIRYANRY</sequence>
<dbReference type="Proteomes" id="UP001489719">
    <property type="component" value="Unassembled WGS sequence"/>
</dbReference>
<reference evidence="2" key="1">
    <citation type="journal article" date="2024" name="Front. Bioeng. Biotechnol.">
        <title>Genome-scale model development and genomic sequencing of the oleaginous clade Lipomyces.</title>
        <authorList>
            <person name="Czajka J.J."/>
            <person name="Han Y."/>
            <person name="Kim J."/>
            <person name="Mondo S.J."/>
            <person name="Hofstad B.A."/>
            <person name="Robles A."/>
            <person name="Haridas S."/>
            <person name="Riley R."/>
            <person name="LaButti K."/>
            <person name="Pangilinan J."/>
            <person name="Andreopoulos W."/>
            <person name="Lipzen A."/>
            <person name="Yan J."/>
            <person name="Wang M."/>
            <person name="Ng V."/>
            <person name="Grigoriev I.V."/>
            <person name="Spatafora J.W."/>
            <person name="Magnuson J.K."/>
            <person name="Baker S.E."/>
            <person name="Pomraning K.R."/>
        </authorList>
    </citation>
    <scope>NUCLEOTIDE SEQUENCE [LARGE SCALE GENOMIC DNA]</scope>
    <source>
        <strain evidence="2">CBS 10300</strain>
    </source>
</reference>
<accession>A0ACC3TN35</accession>
<comment type="caution">
    <text evidence="1">The sequence shown here is derived from an EMBL/GenBank/DDBJ whole genome shotgun (WGS) entry which is preliminary data.</text>
</comment>
<name>A0ACC3TN35_9ASCO</name>
<evidence type="ECO:0000313" key="2">
    <source>
        <dbReference type="Proteomes" id="UP001489719"/>
    </source>
</evidence>
<evidence type="ECO:0000313" key="1">
    <source>
        <dbReference type="EMBL" id="KAK9322577.1"/>
    </source>
</evidence>
<organism evidence="1 2">
    <name type="scientific">Lipomyces orientalis</name>
    <dbReference type="NCBI Taxonomy" id="1233043"/>
    <lineage>
        <taxon>Eukaryota</taxon>
        <taxon>Fungi</taxon>
        <taxon>Dikarya</taxon>
        <taxon>Ascomycota</taxon>
        <taxon>Saccharomycotina</taxon>
        <taxon>Lipomycetes</taxon>
        <taxon>Lipomycetales</taxon>
        <taxon>Lipomycetaceae</taxon>
        <taxon>Lipomyces</taxon>
    </lineage>
</organism>
<dbReference type="EMBL" id="MU970074">
    <property type="protein sequence ID" value="KAK9322577.1"/>
    <property type="molecule type" value="Genomic_DNA"/>
</dbReference>
<keyword evidence="2" id="KW-1185">Reference proteome</keyword>